<dbReference type="OrthoDB" id="9763857at2"/>
<evidence type="ECO:0000313" key="2">
    <source>
        <dbReference type="EMBL" id="SFN57901.1"/>
    </source>
</evidence>
<dbReference type="PANTHER" id="PTHR45228">
    <property type="entry name" value="CYCLIC DI-GMP PHOSPHODIESTERASE TM_0186-RELATED"/>
    <property type="match status" value="1"/>
</dbReference>
<reference evidence="3" key="1">
    <citation type="submission" date="2016-10" db="EMBL/GenBank/DDBJ databases">
        <authorList>
            <person name="Varghese N."/>
            <person name="Submissions S."/>
        </authorList>
    </citation>
    <scope>NUCLEOTIDE SEQUENCE [LARGE SCALE GENOMIC DNA]</scope>
    <source>
        <strain evidence="3">DSM 6150</strain>
    </source>
</reference>
<protein>
    <submittedName>
        <fullName evidence="2">GAF domain-containing protein</fullName>
    </submittedName>
</protein>
<dbReference type="RefSeq" id="WP_091194897.1">
    <property type="nucleotide sequence ID" value="NZ_FOVE01000012.1"/>
</dbReference>
<keyword evidence="3" id="KW-1185">Reference proteome</keyword>
<organism evidence="2 3">
    <name type="scientific">Formivibrio citricus</name>
    <dbReference type="NCBI Taxonomy" id="83765"/>
    <lineage>
        <taxon>Bacteria</taxon>
        <taxon>Pseudomonadati</taxon>
        <taxon>Pseudomonadota</taxon>
        <taxon>Betaproteobacteria</taxon>
        <taxon>Neisseriales</taxon>
        <taxon>Chitinibacteraceae</taxon>
        <taxon>Formivibrio</taxon>
    </lineage>
</organism>
<dbReference type="Pfam" id="PF13185">
    <property type="entry name" value="GAF_2"/>
    <property type="match status" value="1"/>
</dbReference>
<dbReference type="SUPFAM" id="SSF109604">
    <property type="entry name" value="HD-domain/PDEase-like"/>
    <property type="match status" value="1"/>
</dbReference>
<dbReference type="AlphaFoldDB" id="A0A1I5A5Q8"/>
<dbReference type="SUPFAM" id="SSF55781">
    <property type="entry name" value="GAF domain-like"/>
    <property type="match status" value="1"/>
</dbReference>
<dbReference type="Gene3D" id="1.10.3210.10">
    <property type="entry name" value="Hypothetical protein af1432"/>
    <property type="match status" value="1"/>
</dbReference>
<dbReference type="SMART" id="SM00471">
    <property type="entry name" value="HDc"/>
    <property type="match status" value="1"/>
</dbReference>
<evidence type="ECO:0000259" key="1">
    <source>
        <dbReference type="PROSITE" id="PS51832"/>
    </source>
</evidence>
<sequence>MIHPHIAAHKHSSLQRKLDRNIPLEQKLALIHEAIKRHSPHIHRIAVALYSKKTDQLSTFLYSSSEKSPLLNYSIKLEEVPSLQVVARQGEPRVLNDLAIQSAKPGLHSRRLLAHGYHASLTYPVYHDDTLFGFIFFNSRQKNVFTPALLDLLNLFSQVVASQIIRETTFVHTMTAAIRTAQNITRHKDEETGCHLQRMAHYSRLIAAALAEQNKFNDEFIEYIHLFAPMHDIGKIAIPDHILSKPGKLDPDEFDMIKGHSGIGREIIDNMVKEFAFSGFLHIEMLRNIVEFHHEALDGSGYPHGLKGAEIPIEARICAVADIFDALTNQRPYKPAWSNEKACAVLLEMAEAGKLDRDCVQALVGNMEKVREIQAHFAEEPENS</sequence>
<dbReference type="CDD" id="cd00077">
    <property type="entry name" value="HDc"/>
    <property type="match status" value="1"/>
</dbReference>
<name>A0A1I5A5Q8_9NEIS</name>
<evidence type="ECO:0000313" key="3">
    <source>
        <dbReference type="Proteomes" id="UP000242869"/>
    </source>
</evidence>
<dbReference type="STRING" id="83765.SAMN05660284_01823"/>
<dbReference type="InterPro" id="IPR029016">
    <property type="entry name" value="GAF-like_dom_sf"/>
</dbReference>
<dbReference type="PROSITE" id="PS51832">
    <property type="entry name" value="HD_GYP"/>
    <property type="match status" value="1"/>
</dbReference>
<dbReference type="InterPro" id="IPR037522">
    <property type="entry name" value="HD_GYP_dom"/>
</dbReference>
<accession>A0A1I5A5Q8</accession>
<dbReference type="PANTHER" id="PTHR45228:SF1">
    <property type="entry name" value="CYCLIC DI-GMP PHOSPHODIESTERASE TM_0186"/>
    <property type="match status" value="1"/>
</dbReference>
<feature type="domain" description="HD-GYP" evidence="1">
    <location>
        <begin position="170"/>
        <end position="379"/>
    </location>
</feature>
<dbReference type="GO" id="GO:0008081">
    <property type="term" value="F:phosphoric diester hydrolase activity"/>
    <property type="evidence" value="ECO:0007669"/>
    <property type="project" value="UniProtKB-ARBA"/>
</dbReference>
<dbReference type="InterPro" id="IPR052020">
    <property type="entry name" value="Cyclic_di-GMP/3'3'-cGAMP_PDE"/>
</dbReference>
<dbReference type="Pfam" id="PF13487">
    <property type="entry name" value="HD_5"/>
    <property type="match status" value="1"/>
</dbReference>
<dbReference type="InterPro" id="IPR003607">
    <property type="entry name" value="HD/PDEase_dom"/>
</dbReference>
<proteinExistence type="predicted"/>
<dbReference type="Proteomes" id="UP000242869">
    <property type="component" value="Unassembled WGS sequence"/>
</dbReference>
<dbReference type="InterPro" id="IPR003018">
    <property type="entry name" value="GAF"/>
</dbReference>
<dbReference type="EMBL" id="FOVE01000012">
    <property type="protein sequence ID" value="SFN57901.1"/>
    <property type="molecule type" value="Genomic_DNA"/>
</dbReference>
<dbReference type="Gene3D" id="3.30.450.40">
    <property type="match status" value="1"/>
</dbReference>
<gene>
    <name evidence="2" type="ORF">SAMN05660284_01823</name>
</gene>